<proteinExistence type="predicted"/>
<protein>
    <submittedName>
        <fullName evidence="1">Uncharacterized protein</fullName>
    </submittedName>
</protein>
<evidence type="ECO:0000313" key="2">
    <source>
        <dbReference type="Proteomes" id="UP000008710"/>
    </source>
</evidence>
<gene>
    <name evidence="1" type="ordered locus">RHA1_ro00750</name>
</gene>
<accession>Q0SIQ1</accession>
<dbReference type="AlphaFoldDB" id="Q0SIQ1"/>
<sequence length="80" mass="8768">MRHSISSSAAWMVDRLGFELERWGSVVEAFVLLRGCWWTMSAERSSRSVGIWSRSRLSAIGRVACAVTPSIYVGAGDGFG</sequence>
<organism evidence="1 2">
    <name type="scientific">Rhodococcus jostii (strain RHA1)</name>
    <dbReference type="NCBI Taxonomy" id="101510"/>
    <lineage>
        <taxon>Bacteria</taxon>
        <taxon>Bacillati</taxon>
        <taxon>Actinomycetota</taxon>
        <taxon>Actinomycetes</taxon>
        <taxon>Mycobacteriales</taxon>
        <taxon>Nocardiaceae</taxon>
        <taxon>Rhodococcus</taxon>
    </lineage>
</organism>
<dbReference type="EMBL" id="CP000431">
    <property type="protein sequence ID" value="ABG92585.1"/>
    <property type="molecule type" value="Genomic_DNA"/>
</dbReference>
<dbReference type="KEGG" id="rha:RHA1_ro00750"/>
<evidence type="ECO:0000313" key="1">
    <source>
        <dbReference type="EMBL" id="ABG92585.1"/>
    </source>
</evidence>
<dbReference type="HOGENOM" id="CLU_2587392_0_0_11"/>
<dbReference type="Proteomes" id="UP000008710">
    <property type="component" value="Chromosome"/>
</dbReference>
<reference evidence="2" key="1">
    <citation type="journal article" date="2006" name="Proc. Natl. Acad. Sci. U.S.A.">
        <title>The complete genome of Rhodococcus sp. RHA1 provides insights into a catabolic powerhouse.</title>
        <authorList>
            <person name="McLeod M.P."/>
            <person name="Warren R.L."/>
            <person name="Hsiao W.W.L."/>
            <person name="Araki N."/>
            <person name="Myhre M."/>
            <person name="Fernandes C."/>
            <person name="Miyazawa D."/>
            <person name="Wong W."/>
            <person name="Lillquist A.L."/>
            <person name="Wang D."/>
            <person name="Dosanjh M."/>
            <person name="Hara H."/>
            <person name="Petrescu A."/>
            <person name="Morin R.D."/>
            <person name="Yang G."/>
            <person name="Stott J.M."/>
            <person name="Schein J.E."/>
            <person name="Shin H."/>
            <person name="Smailus D."/>
            <person name="Siddiqui A.S."/>
            <person name="Marra M.A."/>
            <person name="Jones S.J.M."/>
            <person name="Holt R."/>
            <person name="Brinkman F.S.L."/>
            <person name="Miyauchi K."/>
            <person name="Fukuda M."/>
            <person name="Davies J.E."/>
            <person name="Mohn W.W."/>
            <person name="Eltis L.D."/>
        </authorList>
    </citation>
    <scope>NUCLEOTIDE SEQUENCE [LARGE SCALE GENOMIC DNA]</scope>
    <source>
        <strain evidence="2">RHA1</strain>
    </source>
</reference>
<name>Q0SIQ1_RHOJR</name>